<evidence type="ECO:0000313" key="4">
    <source>
        <dbReference type="RefSeq" id="XP_034107991.1"/>
    </source>
</evidence>
<feature type="compositionally biased region" description="Acidic residues" evidence="2">
    <location>
        <begin position="127"/>
        <end position="138"/>
    </location>
</feature>
<dbReference type="GeneID" id="117570443"/>
<dbReference type="Pfam" id="PF15359">
    <property type="entry name" value="CDV3"/>
    <property type="match status" value="1"/>
</dbReference>
<feature type="compositionally biased region" description="Low complexity" evidence="2">
    <location>
        <begin position="112"/>
        <end position="126"/>
    </location>
</feature>
<evidence type="ECO:0000256" key="1">
    <source>
        <dbReference type="ARBA" id="ARBA00006062"/>
    </source>
</evidence>
<organism evidence="3 4">
    <name type="scientific">Drosophila albomicans</name>
    <name type="common">Fruit fly</name>
    <dbReference type="NCBI Taxonomy" id="7291"/>
    <lineage>
        <taxon>Eukaryota</taxon>
        <taxon>Metazoa</taxon>
        <taxon>Ecdysozoa</taxon>
        <taxon>Arthropoda</taxon>
        <taxon>Hexapoda</taxon>
        <taxon>Insecta</taxon>
        <taxon>Pterygota</taxon>
        <taxon>Neoptera</taxon>
        <taxon>Endopterygota</taxon>
        <taxon>Diptera</taxon>
        <taxon>Brachycera</taxon>
        <taxon>Muscomorpha</taxon>
        <taxon>Ephydroidea</taxon>
        <taxon>Drosophilidae</taxon>
        <taxon>Drosophila</taxon>
    </lineage>
</organism>
<dbReference type="PANTHER" id="PTHR16284">
    <property type="entry name" value="PROTEIN CDV3 HOMOLOG"/>
    <property type="match status" value="1"/>
</dbReference>
<feature type="region of interest" description="Disordered" evidence="2">
    <location>
        <begin position="63"/>
        <end position="269"/>
    </location>
</feature>
<evidence type="ECO:0000313" key="3">
    <source>
        <dbReference type="Proteomes" id="UP000515160"/>
    </source>
</evidence>
<proteinExistence type="inferred from homology"/>
<dbReference type="GO" id="GO:0005737">
    <property type="term" value="C:cytoplasm"/>
    <property type="evidence" value="ECO:0007669"/>
    <property type="project" value="TreeGrafter"/>
</dbReference>
<dbReference type="AlphaFoldDB" id="A0A6P8WW82"/>
<gene>
    <name evidence="4" type="primary">LOC117570443</name>
</gene>
<evidence type="ECO:0000256" key="2">
    <source>
        <dbReference type="SAM" id="MobiDB-lite"/>
    </source>
</evidence>
<dbReference type="InterPro" id="IPR026806">
    <property type="entry name" value="CDV3"/>
</dbReference>
<protein>
    <submittedName>
        <fullName evidence="4">Protein CDV3 homolog</fullName>
    </submittedName>
</protein>
<name>A0A6P8WW82_DROAB</name>
<dbReference type="RefSeq" id="XP_034107991.1">
    <property type="nucleotide sequence ID" value="XM_034252100.2"/>
</dbReference>
<comment type="similarity">
    <text evidence="1">Belongs to the CDV3 family.</text>
</comment>
<dbReference type="OrthoDB" id="6288097at2759"/>
<feature type="compositionally biased region" description="Basic and acidic residues" evidence="2">
    <location>
        <begin position="221"/>
        <end position="239"/>
    </location>
</feature>
<feature type="compositionally biased region" description="Basic and acidic residues" evidence="2">
    <location>
        <begin position="96"/>
        <end position="106"/>
    </location>
</feature>
<dbReference type="PANTHER" id="PTHR16284:SF13">
    <property type="entry name" value="PROTEIN CDV3 HOMOLOG"/>
    <property type="match status" value="1"/>
</dbReference>
<dbReference type="Proteomes" id="UP000515160">
    <property type="component" value="Chromosome 3"/>
</dbReference>
<sequence>MAELDDFFAKKDKKKSKSKAKFVTADELVKNLEEGTKREVAANAVKPRKPEVATAAVAAAVASAGGVAEGGENESNTKIAEPVNEPPPPVEEEWKEFEQEQRKDYSGLKIGQLTINEKQQQQIQQSDDLDDDDDEYSDDYGNGDSNTNSSGHGPWKKLIPAEEVTQIPVETEKPSAKTYVPPAYRASGLGMGSGSSSGLRARRTAPDITNTEFFPTLSAARPEEQRKKKNEPAFEEVRHGGRYQRVQETTAAPVAATNRFQSLDDEADS</sequence>
<reference evidence="4" key="1">
    <citation type="submission" date="2025-08" db="UniProtKB">
        <authorList>
            <consortium name="RefSeq"/>
        </authorList>
    </citation>
    <scope>IDENTIFICATION</scope>
    <source>
        <strain evidence="4">15112-1751.03</strain>
        <tissue evidence="4">Whole Adult</tissue>
    </source>
</reference>
<accession>A0A6P8WW82</accession>
<keyword evidence="3" id="KW-1185">Reference proteome</keyword>